<dbReference type="NCBIfam" id="NF000595">
    <property type="entry name" value="PRK00015.1-3"/>
    <property type="match status" value="1"/>
</dbReference>
<comment type="subcellular location">
    <subcellularLocation>
        <location evidence="4 14">Cytoplasm</location>
    </subcellularLocation>
</comment>
<dbReference type="InterPro" id="IPR012337">
    <property type="entry name" value="RNaseH-like_sf"/>
</dbReference>
<dbReference type="Gene3D" id="3.30.420.10">
    <property type="entry name" value="Ribonuclease H-like superfamily/Ribonuclease H"/>
    <property type="match status" value="1"/>
</dbReference>
<dbReference type="HAMAP" id="MF_00052_B">
    <property type="entry name" value="RNase_HII_B"/>
    <property type="match status" value="1"/>
</dbReference>
<name>A0A9D1CJ74_9FIRM</name>
<sequence length="204" mass="22037">MKKTAAERLDELAAMDREIWAQGIVFAGLDEAGRGPLAGPVVAGCAVMPCEPLLCGVDDSKKLSAKRREALYERILETAVFAGTGVASVEEIDRLNILEATRLAMERAAGGAPCSLFLLDAMEGVRLPGRQRSVIHGDALCYSIAAASILAKVTRDRMMQDLDARYPAYGFARHKGYGTAAHVAALRAHGPCPEHRKLFIRNFL</sequence>
<dbReference type="GO" id="GO:0006298">
    <property type="term" value="P:mismatch repair"/>
    <property type="evidence" value="ECO:0007669"/>
    <property type="project" value="TreeGrafter"/>
</dbReference>
<dbReference type="Proteomes" id="UP000886819">
    <property type="component" value="Unassembled WGS sequence"/>
</dbReference>
<comment type="function">
    <text evidence="3 14 16">Endonuclease that specifically degrades the RNA of RNA-DNA hybrids.</text>
</comment>
<dbReference type="InterPro" id="IPR001352">
    <property type="entry name" value="RNase_HII/HIII"/>
</dbReference>
<comment type="similarity">
    <text evidence="5 14 16">Belongs to the RNase HII family.</text>
</comment>
<dbReference type="PROSITE" id="PS51975">
    <property type="entry name" value="RNASE_H_2"/>
    <property type="match status" value="1"/>
</dbReference>
<comment type="catalytic activity">
    <reaction evidence="1 14 15 16">
        <text>Endonucleolytic cleavage to 5'-phosphomonoester.</text>
        <dbReference type="EC" id="3.1.26.4"/>
    </reaction>
</comment>
<organism evidence="18 19">
    <name type="scientific">Candidatus Avichristensenella intestinipullorum</name>
    <dbReference type="NCBI Taxonomy" id="2840693"/>
    <lineage>
        <taxon>Bacteria</taxon>
        <taxon>Bacillati</taxon>
        <taxon>Bacillota</taxon>
        <taxon>Clostridia</taxon>
        <taxon>Candidatus Avichristensenella</taxon>
    </lineage>
</organism>
<dbReference type="Pfam" id="PF01351">
    <property type="entry name" value="RNase_HII"/>
    <property type="match status" value="1"/>
</dbReference>
<evidence type="ECO:0000313" key="18">
    <source>
        <dbReference type="EMBL" id="HIQ63906.1"/>
    </source>
</evidence>
<dbReference type="GO" id="GO:0030145">
    <property type="term" value="F:manganese ion binding"/>
    <property type="evidence" value="ECO:0007669"/>
    <property type="project" value="UniProtKB-UniRule"/>
</dbReference>
<comment type="cofactor">
    <cofactor evidence="2">
        <name>Mg(2+)</name>
        <dbReference type="ChEBI" id="CHEBI:18420"/>
    </cofactor>
</comment>
<dbReference type="AlphaFoldDB" id="A0A9D1CJ74"/>
<evidence type="ECO:0000256" key="8">
    <source>
        <dbReference type="ARBA" id="ARBA00022490"/>
    </source>
</evidence>
<dbReference type="PANTHER" id="PTHR10954">
    <property type="entry name" value="RIBONUCLEASE H2 SUBUNIT A"/>
    <property type="match status" value="1"/>
</dbReference>
<dbReference type="GO" id="GO:0005737">
    <property type="term" value="C:cytoplasm"/>
    <property type="evidence" value="ECO:0007669"/>
    <property type="project" value="UniProtKB-SubCell"/>
</dbReference>
<evidence type="ECO:0000256" key="15">
    <source>
        <dbReference type="PROSITE-ProRule" id="PRU01319"/>
    </source>
</evidence>
<evidence type="ECO:0000256" key="9">
    <source>
        <dbReference type="ARBA" id="ARBA00022722"/>
    </source>
</evidence>
<evidence type="ECO:0000256" key="10">
    <source>
        <dbReference type="ARBA" id="ARBA00022723"/>
    </source>
</evidence>
<feature type="binding site" evidence="14 15">
    <location>
        <position position="31"/>
    </location>
    <ligand>
        <name>a divalent metal cation</name>
        <dbReference type="ChEBI" id="CHEBI:60240"/>
    </ligand>
</feature>
<evidence type="ECO:0000256" key="13">
    <source>
        <dbReference type="ARBA" id="ARBA00023211"/>
    </source>
</evidence>
<evidence type="ECO:0000256" key="4">
    <source>
        <dbReference type="ARBA" id="ARBA00004496"/>
    </source>
</evidence>
<evidence type="ECO:0000256" key="2">
    <source>
        <dbReference type="ARBA" id="ARBA00001946"/>
    </source>
</evidence>
<dbReference type="PANTHER" id="PTHR10954:SF18">
    <property type="entry name" value="RIBONUCLEASE HII"/>
    <property type="match status" value="1"/>
</dbReference>
<evidence type="ECO:0000256" key="14">
    <source>
        <dbReference type="HAMAP-Rule" id="MF_00052"/>
    </source>
</evidence>
<gene>
    <name evidence="14" type="primary">rnhB</name>
    <name evidence="18" type="ORF">IAA66_10080</name>
</gene>
<protein>
    <recommendedName>
        <fullName evidence="7 14">Ribonuclease HII</fullName>
        <shortName evidence="14">RNase HII</shortName>
        <ecNumber evidence="6 14">3.1.26.4</ecNumber>
    </recommendedName>
</protein>
<dbReference type="CDD" id="cd07182">
    <property type="entry name" value="RNase_HII_bacteria_HII_like"/>
    <property type="match status" value="1"/>
</dbReference>
<evidence type="ECO:0000256" key="16">
    <source>
        <dbReference type="RuleBase" id="RU003515"/>
    </source>
</evidence>
<keyword evidence="8 14" id="KW-0963">Cytoplasm</keyword>
<feature type="binding site" evidence="15">
    <location>
        <position position="120"/>
    </location>
    <ligand>
        <name>a divalent metal cation</name>
        <dbReference type="ChEBI" id="CHEBI:60240"/>
    </ligand>
</feature>
<reference evidence="18" key="2">
    <citation type="journal article" date="2021" name="PeerJ">
        <title>Extensive microbial diversity within the chicken gut microbiome revealed by metagenomics and culture.</title>
        <authorList>
            <person name="Gilroy R."/>
            <person name="Ravi A."/>
            <person name="Getino M."/>
            <person name="Pursley I."/>
            <person name="Horton D.L."/>
            <person name="Alikhan N.F."/>
            <person name="Baker D."/>
            <person name="Gharbi K."/>
            <person name="Hall N."/>
            <person name="Watson M."/>
            <person name="Adriaenssens E.M."/>
            <person name="Foster-Nyarko E."/>
            <person name="Jarju S."/>
            <person name="Secka A."/>
            <person name="Antonio M."/>
            <person name="Oren A."/>
            <person name="Chaudhuri R.R."/>
            <person name="La Ragione R."/>
            <person name="Hildebrand F."/>
            <person name="Pallen M.J."/>
        </authorList>
    </citation>
    <scope>NUCLEOTIDE SEQUENCE</scope>
    <source>
        <strain evidence="18">ChiHile30-977</strain>
    </source>
</reference>
<dbReference type="InterPro" id="IPR024567">
    <property type="entry name" value="RNase_HII/HIII_dom"/>
</dbReference>
<evidence type="ECO:0000256" key="11">
    <source>
        <dbReference type="ARBA" id="ARBA00022759"/>
    </source>
</evidence>
<dbReference type="GO" id="GO:0043137">
    <property type="term" value="P:DNA replication, removal of RNA primer"/>
    <property type="evidence" value="ECO:0007669"/>
    <property type="project" value="TreeGrafter"/>
</dbReference>
<proteinExistence type="inferred from homology"/>
<evidence type="ECO:0000259" key="17">
    <source>
        <dbReference type="PROSITE" id="PS51975"/>
    </source>
</evidence>
<evidence type="ECO:0000256" key="1">
    <source>
        <dbReference type="ARBA" id="ARBA00000077"/>
    </source>
</evidence>
<evidence type="ECO:0000256" key="6">
    <source>
        <dbReference type="ARBA" id="ARBA00012180"/>
    </source>
</evidence>
<keyword evidence="13 14" id="KW-0464">Manganese</keyword>
<dbReference type="SUPFAM" id="SSF53098">
    <property type="entry name" value="Ribonuclease H-like"/>
    <property type="match status" value="1"/>
</dbReference>
<dbReference type="InterPro" id="IPR036397">
    <property type="entry name" value="RNaseH_sf"/>
</dbReference>
<feature type="binding site" evidence="14 15">
    <location>
        <position position="30"/>
    </location>
    <ligand>
        <name>a divalent metal cation</name>
        <dbReference type="ChEBI" id="CHEBI:60240"/>
    </ligand>
</feature>
<dbReference type="GO" id="GO:0032299">
    <property type="term" value="C:ribonuclease H2 complex"/>
    <property type="evidence" value="ECO:0007669"/>
    <property type="project" value="TreeGrafter"/>
</dbReference>
<dbReference type="InterPro" id="IPR022898">
    <property type="entry name" value="RNase_HII"/>
</dbReference>
<comment type="caution">
    <text evidence="14">Lacks conserved residue(s) required for the propagation of feature annotation.</text>
</comment>
<evidence type="ECO:0000256" key="5">
    <source>
        <dbReference type="ARBA" id="ARBA00007383"/>
    </source>
</evidence>
<keyword evidence="11 14" id="KW-0255">Endonuclease</keyword>
<keyword evidence="10 14" id="KW-0479">Metal-binding</keyword>
<evidence type="ECO:0000256" key="7">
    <source>
        <dbReference type="ARBA" id="ARBA00019179"/>
    </source>
</evidence>
<evidence type="ECO:0000256" key="3">
    <source>
        <dbReference type="ARBA" id="ARBA00004065"/>
    </source>
</evidence>
<comment type="cofactor">
    <cofactor evidence="14 15">
        <name>Mn(2+)</name>
        <dbReference type="ChEBI" id="CHEBI:29035"/>
    </cofactor>
    <cofactor evidence="14 15">
        <name>Mg(2+)</name>
        <dbReference type="ChEBI" id="CHEBI:18420"/>
    </cofactor>
    <text evidence="14 15">Manganese or magnesium. Binds 1 divalent metal ion per monomer in the absence of substrate. May bind a second metal ion after substrate binding.</text>
</comment>
<keyword evidence="12 14" id="KW-0378">Hydrolase</keyword>
<keyword evidence="9 14" id="KW-0540">Nuclease</keyword>
<dbReference type="GO" id="GO:0004523">
    <property type="term" value="F:RNA-DNA hybrid ribonuclease activity"/>
    <property type="evidence" value="ECO:0007669"/>
    <property type="project" value="UniProtKB-UniRule"/>
</dbReference>
<accession>A0A9D1CJ74</accession>
<dbReference type="EC" id="3.1.26.4" evidence="6 14"/>
<feature type="domain" description="RNase H type-2" evidence="17">
    <location>
        <begin position="24"/>
        <end position="204"/>
    </location>
</feature>
<dbReference type="EMBL" id="DVFI01000138">
    <property type="protein sequence ID" value="HIQ63906.1"/>
    <property type="molecule type" value="Genomic_DNA"/>
</dbReference>
<reference evidence="18" key="1">
    <citation type="submission" date="2020-10" db="EMBL/GenBank/DDBJ databases">
        <authorList>
            <person name="Gilroy R."/>
        </authorList>
    </citation>
    <scope>NUCLEOTIDE SEQUENCE</scope>
    <source>
        <strain evidence="18">ChiHile30-977</strain>
    </source>
</reference>
<comment type="caution">
    <text evidence="18">The sequence shown here is derived from an EMBL/GenBank/DDBJ whole genome shotgun (WGS) entry which is preliminary data.</text>
</comment>
<dbReference type="GO" id="GO:0003723">
    <property type="term" value="F:RNA binding"/>
    <property type="evidence" value="ECO:0007669"/>
    <property type="project" value="UniProtKB-UniRule"/>
</dbReference>
<evidence type="ECO:0000256" key="12">
    <source>
        <dbReference type="ARBA" id="ARBA00022801"/>
    </source>
</evidence>
<evidence type="ECO:0000313" key="19">
    <source>
        <dbReference type="Proteomes" id="UP000886819"/>
    </source>
</evidence>